<dbReference type="AlphaFoldDB" id="A0A843VVA2"/>
<evidence type="ECO:0000313" key="1">
    <source>
        <dbReference type="EMBL" id="MQL95109.1"/>
    </source>
</evidence>
<organism evidence="1 2">
    <name type="scientific">Colocasia esculenta</name>
    <name type="common">Wild taro</name>
    <name type="synonym">Arum esculentum</name>
    <dbReference type="NCBI Taxonomy" id="4460"/>
    <lineage>
        <taxon>Eukaryota</taxon>
        <taxon>Viridiplantae</taxon>
        <taxon>Streptophyta</taxon>
        <taxon>Embryophyta</taxon>
        <taxon>Tracheophyta</taxon>
        <taxon>Spermatophyta</taxon>
        <taxon>Magnoliopsida</taxon>
        <taxon>Liliopsida</taxon>
        <taxon>Araceae</taxon>
        <taxon>Aroideae</taxon>
        <taxon>Colocasieae</taxon>
        <taxon>Colocasia</taxon>
    </lineage>
</organism>
<dbReference type="Proteomes" id="UP000652761">
    <property type="component" value="Unassembled WGS sequence"/>
</dbReference>
<reference evidence="1" key="1">
    <citation type="submission" date="2017-07" db="EMBL/GenBank/DDBJ databases">
        <title>Taro Niue Genome Assembly and Annotation.</title>
        <authorList>
            <person name="Atibalentja N."/>
            <person name="Keating K."/>
            <person name="Fields C.J."/>
        </authorList>
    </citation>
    <scope>NUCLEOTIDE SEQUENCE</scope>
    <source>
        <strain evidence="1">Niue_2</strain>
        <tissue evidence="1">Leaf</tissue>
    </source>
</reference>
<dbReference type="EMBL" id="NMUH01001753">
    <property type="protein sequence ID" value="MQL95109.1"/>
    <property type="molecule type" value="Genomic_DNA"/>
</dbReference>
<name>A0A843VVA2_COLES</name>
<keyword evidence="2" id="KW-1185">Reference proteome</keyword>
<sequence length="198" mass="21638">MKLAATCLPLTAWPWEVGVQIDGCQPLVGGTRQDIGGHCGVAKILAHLSIVGVFSPIAACSHPTWVGIIVPGGSGSLQRCASRHQRARSCRDASARRDGIVIGRSDTILSRRGCCPDALPHRDGIATALEDTTVPVLPRVFPWFRLWCRRVPQGRFALRTFRWGTQQVASLRSVTDADTFVAVSWRRCQEGRVCLIID</sequence>
<gene>
    <name evidence="1" type="ORF">Taro_027774</name>
</gene>
<accession>A0A843VVA2</accession>
<proteinExistence type="predicted"/>
<protein>
    <submittedName>
        <fullName evidence="1">Uncharacterized protein</fullName>
    </submittedName>
</protein>
<comment type="caution">
    <text evidence="1">The sequence shown here is derived from an EMBL/GenBank/DDBJ whole genome shotgun (WGS) entry which is preliminary data.</text>
</comment>
<evidence type="ECO:0000313" key="2">
    <source>
        <dbReference type="Proteomes" id="UP000652761"/>
    </source>
</evidence>